<dbReference type="EMBL" id="BT141312">
    <property type="protein sequence ID" value="AFK41106.1"/>
    <property type="molecule type" value="mRNA"/>
</dbReference>
<name>I3SLG4_LOTJA</name>
<evidence type="ECO:0000313" key="1">
    <source>
        <dbReference type="EMBL" id="AFK41106.1"/>
    </source>
</evidence>
<organism evidence="1">
    <name type="scientific">Lotus japonicus</name>
    <name type="common">Lotus corniculatus var. japonicus</name>
    <dbReference type="NCBI Taxonomy" id="34305"/>
    <lineage>
        <taxon>Eukaryota</taxon>
        <taxon>Viridiplantae</taxon>
        <taxon>Streptophyta</taxon>
        <taxon>Embryophyta</taxon>
        <taxon>Tracheophyta</taxon>
        <taxon>Spermatophyta</taxon>
        <taxon>Magnoliopsida</taxon>
        <taxon>eudicotyledons</taxon>
        <taxon>Gunneridae</taxon>
        <taxon>Pentapetalae</taxon>
        <taxon>rosids</taxon>
        <taxon>fabids</taxon>
        <taxon>Fabales</taxon>
        <taxon>Fabaceae</taxon>
        <taxon>Papilionoideae</taxon>
        <taxon>50 kb inversion clade</taxon>
        <taxon>NPAAA clade</taxon>
        <taxon>Hologalegina</taxon>
        <taxon>robinioid clade</taxon>
        <taxon>Loteae</taxon>
        <taxon>Lotus</taxon>
    </lineage>
</organism>
<proteinExistence type="evidence at transcript level"/>
<dbReference type="AlphaFoldDB" id="I3SLG4"/>
<protein>
    <submittedName>
        <fullName evidence="1">Uncharacterized protein</fullName>
    </submittedName>
</protein>
<reference evidence="1" key="1">
    <citation type="submission" date="2012-05" db="EMBL/GenBank/DDBJ databases">
        <authorList>
            <person name="Krishnakumar V."/>
            <person name="Cheung F."/>
            <person name="Xiao Y."/>
            <person name="Chan A."/>
            <person name="Moskal W.A."/>
            <person name="Town C.D."/>
        </authorList>
    </citation>
    <scope>NUCLEOTIDE SEQUENCE</scope>
</reference>
<sequence length="120" mass="13579">MSEFLMDQQGLPLQQADPAVQSSHLQGTSPHTQLPLALSLMQSSHPPTSYTSASMRGTHFHQQMSQATNLNWNPLVSEKVARLQSSSVFWNPSVQIYRQRNMSIFLHIVPLQLKQRRLLG</sequence>
<accession>I3SLG4</accession>